<keyword evidence="3" id="KW-1003">Cell membrane</keyword>
<dbReference type="CDD" id="cd06261">
    <property type="entry name" value="TM_PBP2"/>
    <property type="match status" value="1"/>
</dbReference>
<keyword evidence="10" id="KW-1185">Reference proteome</keyword>
<accession>A0A5K7YFT0</accession>
<dbReference type="Proteomes" id="UP000427906">
    <property type="component" value="Chromosome"/>
</dbReference>
<evidence type="ECO:0000259" key="8">
    <source>
        <dbReference type="PROSITE" id="PS50928"/>
    </source>
</evidence>
<reference evidence="9 10" key="1">
    <citation type="submission" date="2019-11" db="EMBL/GenBank/DDBJ databases">
        <title>Comparative genomics of hydrocarbon-degrading Desulfosarcina strains.</title>
        <authorList>
            <person name="Watanabe M."/>
            <person name="Kojima H."/>
            <person name="Fukui M."/>
        </authorList>
    </citation>
    <scope>NUCLEOTIDE SEQUENCE [LARGE SCALE GENOMIC DNA]</scope>
    <source>
        <strain evidence="9 10">PL12</strain>
    </source>
</reference>
<sequence length="285" mass="31639">MNHEHAAVLSTDTVKGNDRIRRALDALAWPLKNRYGLYVLSIVLFLLVWDLCALYDILGKFLPRPHTVIEQIWVLMFKKLASKTLFQHLWASLSRVLIGWAIAVAIAVPLGVFMGLNRYVNAIVKPVFDLLKPMPPISWISLSILWFGMGETSKIFIIAIGSFVPCILNAYNGIRLIDPALYDAARMLGANRRQQILEVGFFASVPAIFAGLQISLSIAWTCVLAAELVGARSGMGFIVILGMNLCKPPMIIAGMAVIALTAWGLSVLMTYLEKLICPWKREMPN</sequence>
<name>A0A5K7YFT0_9BACT</name>
<keyword evidence="5 7" id="KW-1133">Transmembrane helix</keyword>
<dbReference type="AlphaFoldDB" id="A0A5K7YFT0"/>
<dbReference type="GO" id="GO:0055085">
    <property type="term" value="P:transmembrane transport"/>
    <property type="evidence" value="ECO:0007669"/>
    <property type="project" value="InterPro"/>
</dbReference>
<feature type="transmembrane region" description="Helical" evidence="7">
    <location>
        <begin position="155"/>
        <end position="174"/>
    </location>
</feature>
<comment type="subcellular location">
    <subcellularLocation>
        <location evidence="1 7">Cell membrane</location>
        <topology evidence="1 7">Multi-pass membrane protein</topology>
    </subcellularLocation>
</comment>
<evidence type="ECO:0000256" key="1">
    <source>
        <dbReference type="ARBA" id="ARBA00004651"/>
    </source>
</evidence>
<keyword evidence="4 7" id="KW-0812">Transmembrane</keyword>
<dbReference type="GO" id="GO:0005886">
    <property type="term" value="C:plasma membrane"/>
    <property type="evidence" value="ECO:0007669"/>
    <property type="project" value="UniProtKB-SubCell"/>
</dbReference>
<dbReference type="OrthoDB" id="5449677at2"/>
<dbReference type="SUPFAM" id="SSF161098">
    <property type="entry name" value="MetI-like"/>
    <property type="match status" value="1"/>
</dbReference>
<keyword evidence="2 7" id="KW-0813">Transport</keyword>
<evidence type="ECO:0000256" key="6">
    <source>
        <dbReference type="ARBA" id="ARBA00023136"/>
    </source>
</evidence>
<evidence type="ECO:0000256" key="2">
    <source>
        <dbReference type="ARBA" id="ARBA00022448"/>
    </source>
</evidence>
<comment type="similarity">
    <text evidence="7">Belongs to the binding-protein-dependent transport system permease family.</text>
</comment>
<feature type="transmembrane region" description="Helical" evidence="7">
    <location>
        <begin position="128"/>
        <end position="149"/>
    </location>
</feature>
<evidence type="ECO:0000256" key="3">
    <source>
        <dbReference type="ARBA" id="ARBA00022475"/>
    </source>
</evidence>
<feature type="transmembrane region" description="Helical" evidence="7">
    <location>
        <begin position="37"/>
        <end position="58"/>
    </location>
</feature>
<proteinExistence type="inferred from homology"/>
<dbReference type="Pfam" id="PF00528">
    <property type="entry name" value="BPD_transp_1"/>
    <property type="match status" value="1"/>
</dbReference>
<evidence type="ECO:0000256" key="7">
    <source>
        <dbReference type="RuleBase" id="RU363032"/>
    </source>
</evidence>
<dbReference type="InterPro" id="IPR035906">
    <property type="entry name" value="MetI-like_sf"/>
</dbReference>
<dbReference type="PANTHER" id="PTHR30151">
    <property type="entry name" value="ALKANE SULFONATE ABC TRANSPORTER-RELATED, MEMBRANE SUBUNIT"/>
    <property type="match status" value="1"/>
</dbReference>
<gene>
    <name evidence="9" type="ORF">DSCA_18260</name>
</gene>
<dbReference type="RefSeq" id="WP_155316109.1">
    <property type="nucleotide sequence ID" value="NZ_AP021874.1"/>
</dbReference>
<feature type="transmembrane region" description="Helical" evidence="7">
    <location>
        <begin position="195"/>
        <end position="212"/>
    </location>
</feature>
<feature type="domain" description="ABC transmembrane type-1" evidence="8">
    <location>
        <begin position="89"/>
        <end position="269"/>
    </location>
</feature>
<dbReference type="KEGG" id="dalk:DSCA_18260"/>
<evidence type="ECO:0000313" key="9">
    <source>
        <dbReference type="EMBL" id="BBO67896.1"/>
    </source>
</evidence>
<evidence type="ECO:0000313" key="10">
    <source>
        <dbReference type="Proteomes" id="UP000427906"/>
    </source>
</evidence>
<dbReference type="PROSITE" id="PS50928">
    <property type="entry name" value="ABC_TM1"/>
    <property type="match status" value="1"/>
</dbReference>
<dbReference type="PANTHER" id="PTHR30151:SF0">
    <property type="entry name" value="ABC TRANSPORTER PERMEASE PROTEIN MJ0413-RELATED"/>
    <property type="match status" value="1"/>
</dbReference>
<dbReference type="InterPro" id="IPR000515">
    <property type="entry name" value="MetI-like"/>
</dbReference>
<protein>
    <submittedName>
        <fullName evidence="9">ABC transporter permease</fullName>
    </submittedName>
</protein>
<feature type="transmembrane region" description="Helical" evidence="7">
    <location>
        <begin position="250"/>
        <end position="272"/>
    </location>
</feature>
<evidence type="ECO:0000256" key="4">
    <source>
        <dbReference type="ARBA" id="ARBA00022692"/>
    </source>
</evidence>
<dbReference type="Gene3D" id="1.10.3720.10">
    <property type="entry name" value="MetI-like"/>
    <property type="match status" value="1"/>
</dbReference>
<feature type="transmembrane region" description="Helical" evidence="7">
    <location>
        <begin position="97"/>
        <end position="116"/>
    </location>
</feature>
<organism evidence="9 10">
    <name type="scientific">Desulfosarcina alkanivorans</name>
    <dbReference type="NCBI Taxonomy" id="571177"/>
    <lineage>
        <taxon>Bacteria</taxon>
        <taxon>Pseudomonadati</taxon>
        <taxon>Thermodesulfobacteriota</taxon>
        <taxon>Desulfobacteria</taxon>
        <taxon>Desulfobacterales</taxon>
        <taxon>Desulfosarcinaceae</taxon>
        <taxon>Desulfosarcina</taxon>
    </lineage>
</organism>
<keyword evidence="6 7" id="KW-0472">Membrane</keyword>
<dbReference type="EMBL" id="AP021874">
    <property type="protein sequence ID" value="BBO67896.1"/>
    <property type="molecule type" value="Genomic_DNA"/>
</dbReference>
<evidence type="ECO:0000256" key="5">
    <source>
        <dbReference type="ARBA" id="ARBA00022989"/>
    </source>
</evidence>